<keyword evidence="6 8" id="KW-0472">Membrane</keyword>
<dbReference type="GO" id="GO:0006629">
    <property type="term" value="P:lipid metabolic process"/>
    <property type="evidence" value="ECO:0007669"/>
    <property type="project" value="TreeGrafter"/>
</dbReference>
<sequence>MSGDKSDGFSSGQSSGDWGVAKDTPIDQGWSKSASDGDGGAKGAFGDAGSVTGFADSVTDTSRRSWFGRIGGAFTGALVGLILIPLACWLIFWNEGRAVDTAVALRDGAGSLVSVPADRPNAAQEGRLVHVTGPLTSNATLTDGETGVAVQGAVALRRHVEMYQWRETSSSSTTTNLGGSQTAQTTYSYSRVWSDTAIDSGRFRQPGGHANPAMPLASRSITAPEAGLGGFRLAEPQLRLLPANDALPVDPASIRPIAGRRAQAAGQGIYVGGDPANPALGDLRISYQVARPATVSVIARQVGDAFAPYTTRNGETLQLVSAGTKTAPEMIQAAEAENNLIAWVLRLVGVVLVFVGFALIFQPMRVLADVVPIFGTIVGFGTGLLAAVLTLIVAPLVIAAAWFAHRPVIAAIVLAVGVALAFGLSRLRRAMRRPAAPVPAMPAR</sequence>
<comment type="caution">
    <text evidence="9">The sequence shown here is derived from an EMBL/GenBank/DDBJ whole genome shotgun (WGS) entry which is preliminary data.</text>
</comment>
<dbReference type="Proteomes" id="UP001196068">
    <property type="component" value="Unassembled WGS sequence"/>
</dbReference>
<dbReference type="InterPro" id="IPR012430">
    <property type="entry name" value="TMEM43_fam"/>
</dbReference>
<keyword evidence="3 8" id="KW-0812">Transmembrane</keyword>
<evidence type="ECO:0000256" key="6">
    <source>
        <dbReference type="ARBA" id="ARBA00023136"/>
    </source>
</evidence>
<evidence type="ECO:0000256" key="2">
    <source>
        <dbReference type="ARBA" id="ARBA00004586"/>
    </source>
</evidence>
<evidence type="ECO:0000313" key="9">
    <source>
        <dbReference type="EMBL" id="MBR0656209.1"/>
    </source>
</evidence>
<evidence type="ECO:0000256" key="1">
    <source>
        <dbReference type="ARBA" id="ARBA00004127"/>
    </source>
</evidence>
<dbReference type="PANTHER" id="PTHR13416">
    <property type="match status" value="1"/>
</dbReference>
<dbReference type="AlphaFoldDB" id="A0AAF1JXK4"/>
<keyword evidence="10" id="KW-1185">Reference proteome</keyword>
<name>A0AAF1JXK4_9PROT</name>
<dbReference type="Pfam" id="PF07787">
    <property type="entry name" value="TMEM43"/>
    <property type="match status" value="1"/>
</dbReference>
<evidence type="ECO:0000313" key="10">
    <source>
        <dbReference type="Proteomes" id="UP001196068"/>
    </source>
</evidence>
<reference evidence="9" key="2">
    <citation type="journal article" date="2021" name="Syst. Appl. Microbiol.">
        <title>Roseomonas hellenica sp. nov., isolated from roots of wild-growing Alkanna tinctoria.</title>
        <authorList>
            <person name="Rat A."/>
            <person name="Naranjo H.D."/>
            <person name="Lebbe L."/>
            <person name="Cnockaert M."/>
            <person name="Krigas N."/>
            <person name="Grigoriadou K."/>
            <person name="Maloupa E."/>
            <person name="Willems A."/>
        </authorList>
    </citation>
    <scope>NUCLEOTIDE SEQUENCE</scope>
    <source>
        <strain evidence="9">LMG 28251</strain>
    </source>
</reference>
<feature type="transmembrane region" description="Helical" evidence="8">
    <location>
        <begin position="373"/>
        <end position="402"/>
    </location>
</feature>
<dbReference type="PANTHER" id="PTHR13416:SF2">
    <property type="entry name" value="TRANSMEMBRANE PROTEIN 43"/>
    <property type="match status" value="1"/>
</dbReference>
<feature type="transmembrane region" description="Helical" evidence="8">
    <location>
        <begin position="340"/>
        <end position="361"/>
    </location>
</feature>
<proteinExistence type="predicted"/>
<dbReference type="GO" id="GO:0012505">
    <property type="term" value="C:endomembrane system"/>
    <property type="evidence" value="ECO:0007669"/>
    <property type="project" value="UniProtKB-SubCell"/>
</dbReference>
<dbReference type="RefSeq" id="WP_211875057.1">
    <property type="nucleotide sequence ID" value="NZ_JAAEDH010000016.1"/>
</dbReference>
<evidence type="ECO:0000256" key="7">
    <source>
        <dbReference type="SAM" id="MobiDB-lite"/>
    </source>
</evidence>
<organism evidence="9 10">
    <name type="scientific">Plastoroseomonas arctica</name>
    <dbReference type="NCBI Taxonomy" id="1509237"/>
    <lineage>
        <taxon>Bacteria</taxon>
        <taxon>Pseudomonadati</taxon>
        <taxon>Pseudomonadota</taxon>
        <taxon>Alphaproteobacteria</taxon>
        <taxon>Acetobacterales</taxon>
        <taxon>Acetobacteraceae</taxon>
        <taxon>Plastoroseomonas</taxon>
    </lineage>
</organism>
<accession>A0AAF1JXK4</accession>
<feature type="region of interest" description="Disordered" evidence="7">
    <location>
        <begin position="1"/>
        <end position="41"/>
    </location>
</feature>
<keyword evidence="4" id="KW-0256">Endoplasmic reticulum</keyword>
<dbReference type="GO" id="GO:0071763">
    <property type="term" value="P:nuclear membrane organization"/>
    <property type="evidence" value="ECO:0007669"/>
    <property type="project" value="TreeGrafter"/>
</dbReference>
<gene>
    <name evidence="9" type="ORF">GXW79_14090</name>
</gene>
<comment type="subcellular location">
    <subcellularLocation>
        <location evidence="1">Endomembrane system</location>
        <topology evidence="1">Multi-pass membrane protein</topology>
    </subcellularLocation>
    <subcellularLocation>
        <location evidence="2">Endoplasmic reticulum membrane</location>
    </subcellularLocation>
</comment>
<evidence type="ECO:0000256" key="3">
    <source>
        <dbReference type="ARBA" id="ARBA00022692"/>
    </source>
</evidence>
<evidence type="ECO:0000256" key="5">
    <source>
        <dbReference type="ARBA" id="ARBA00022989"/>
    </source>
</evidence>
<protein>
    <submittedName>
        <fullName evidence="9">Uncharacterized protein</fullName>
    </submittedName>
</protein>
<reference evidence="9" key="1">
    <citation type="submission" date="2020-01" db="EMBL/GenBank/DDBJ databases">
        <authorList>
            <person name="Rat A."/>
        </authorList>
    </citation>
    <scope>NUCLEOTIDE SEQUENCE</scope>
    <source>
        <strain evidence="9">LMG 28251</strain>
    </source>
</reference>
<feature type="transmembrane region" description="Helical" evidence="8">
    <location>
        <begin position="70"/>
        <end position="93"/>
    </location>
</feature>
<evidence type="ECO:0000256" key="8">
    <source>
        <dbReference type="SAM" id="Phobius"/>
    </source>
</evidence>
<keyword evidence="5 8" id="KW-1133">Transmembrane helix</keyword>
<feature type="compositionally biased region" description="Low complexity" evidence="7">
    <location>
        <begin position="8"/>
        <end position="19"/>
    </location>
</feature>
<evidence type="ECO:0000256" key="4">
    <source>
        <dbReference type="ARBA" id="ARBA00022824"/>
    </source>
</evidence>
<feature type="transmembrane region" description="Helical" evidence="8">
    <location>
        <begin position="408"/>
        <end position="425"/>
    </location>
</feature>
<dbReference type="EMBL" id="JAAEDH010000016">
    <property type="protein sequence ID" value="MBR0656209.1"/>
    <property type="molecule type" value="Genomic_DNA"/>
</dbReference>